<evidence type="ECO:0000313" key="1">
    <source>
        <dbReference type="EnsemblMetazoa" id="OVOC11995.1"/>
    </source>
</evidence>
<organism evidence="1 2">
    <name type="scientific">Onchocerca volvulus</name>
    <dbReference type="NCBI Taxonomy" id="6282"/>
    <lineage>
        <taxon>Eukaryota</taxon>
        <taxon>Metazoa</taxon>
        <taxon>Ecdysozoa</taxon>
        <taxon>Nematoda</taxon>
        <taxon>Chromadorea</taxon>
        <taxon>Rhabditida</taxon>
        <taxon>Spirurina</taxon>
        <taxon>Spiruromorpha</taxon>
        <taxon>Filarioidea</taxon>
        <taxon>Onchocercidae</taxon>
        <taxon>Onchocerca</taxon>
    </lineage>
</organism>
<dbReference type="AlphaFoldDB" id="A0A8R1TM50"/>
<proteinExistence type="predicted"/>
<dbReference type="Proteomes" id="UP000024404">
    <property type="component" value="Unassembled WGS sequence"/>
</dbReference>
<dbReference type="EMBL" id="CMVM020000389">
    <property type="status" value="NOT_ANNOTATED_CDS"/>
    <property type="molecule type" value="Genomic_DNA"/>
</dbReference>
<reference evidence="1" key="2">
    <citation type="submission" date="2022-06" db="UniProtKB">
        <authorList>
            <consortium name="EnsemblMetazoa"/>
        </authorList>
    </citation>
    <scope>IDENTIFICATION</scope>
</reference>
<name>A0A8R1TM50_ONCVO</name>
<protein>
    <submittedName>
        <fullName evidence="1">Uncharacterized protein</fullName>
    </submittedName>
</protein>
<accession>A0A8R1TM50</accession>
<evidence type="ECO:0000313" key="2">
    <source>
        <dbReference type="Proteomes" id="UP000024404"/>
    </source>
</evidence>
<dbReference type="EnsemblMetazoa" id="OVOC11995.1">
    <property type="protein sequence ID" value="OVOC11995.1"/>
    <property type="gene ID" value="WBGene00248804"/>
</dbReference>
<reference evidence="2" key="1">
    <citation type="submission" date="2013-10" db="EMBL/GenBank/DDBJ databases">
        <title>Genome sequencing of Onchocerca volvulus.</title>
        <authorList>
            <person name="Cotton J."/>
            <person name="Tsai J."/>
            <person name="Stanley E."/>
            <person name="Tracey A."/>
            <person name="Holroyd N."/>
            <person name="Lustigman S."/>
            <person name="Berriman M."/>
        </authorList>
    </citation>
    <scope>NUCLEOTIDE SEQUENCE</scope>
</reference>
<keyword evidence="2" id="KW-1185">Reference proteome</keyword>
<sequence>MLRSSSKTKQNQKSDDKSTAIILMYMKSLYANFENLISSNEKKKIRIDLLVGKQQLGKGDEKISAEIQYFNNH</sequence>